<gene>
    <name evidence="10" type="ORF">GGQ57_001173</name>
</gene>
<dbReference type="Pfam" id="PF00728">
    <property type="entry name" value="Glyco_hydro_20"/>
    <property type="match status" value="1"/>
</dbReference>
<proteinExistence type="inferred from homology"/>
<dbReference type="InterPro" id="IPR059177">
    <property type="entry name" value="GH29D-like_dom"/>
</dbReference>
<dbReference type="InterPro" id="IPR025705">
    <property type="entry name" value="Beta_hexosaminidase_sua/sub"/>
</dbReference>
<feature type="domain" description="F5/8 type C" evidence="7">
    <location>
        <begin position="643"/>
        <end position="754"/>
    </location>
</feature>
<organism evidence="10 11">
    <name type="scientific">Parabacteroides faecis</name>
    <dbReference type="NCBI Taxonomy" id="1217282"/>
    <lineage>
        <taxon>Bacteria</taxon>
        <taxon>Pseudomonadati</taxon>
        <taxon>Bacteroidota</taxon>
        <taxon>Bacteroidia</taxon>
        <taxon>Bacteroidales</taxon>
        <taxon>Tannerellaceae</taxon>
        <taxon>Parabacteroides</taxon>
    </lineage>
</organism>
<keyword evidence="11" id="KW-1185">Reference proteome</keyword>
<dbReference type="SUPFAM" id="SSF49785">
    <property type="entry name" value="Galactose-binding domain-like"/>
    <property type="match status" value="1"/>
</dbReference>
<keyword evidence="5 10" id="KW-0326">Glycosidase</keyword>
<protein>
    <recommendedName>
        <fullName evidence="3">beta-N-acetylhexosaminidase</fullName>
        <ecNumber evidence="3">3.2.1.52</ecNumber>
    </recommendedName>
</protein>
<dbReference type="PRINTS" id="PR00738">
    <property type="entry name" value="GLHYDRLASE20"/>
</dbReference>
<evidence type="ECO:0000256" key="4">
    <source>
        <dbReference type="ARBA" id="ARBA00022801"/>
    </source>
</evidence>
<accession>A0ABR6KID8</accession>
<evidence type="ECO:0000259" key="8">
    <source>
        <dbReference type="Pfam" id="PF02838"/>
    </source>
</evidence>
<evidence type="ECO:0000259" key="6">
    <source>
        <dbReference type="Pfam" id="PF00728"/>
    </source>
</evidence>
<dbReference type="PANTHER" id="PTHR22600">
    <property type="entry name" value="BETA-HEXOSAMINIDASE"/>
    <property type="match status" value="1"/>
</dbReference>
<dbReference type="EMBL" id="JACHOC010000002">
    <property type="protein sequence ID" value="MBB4621279.1"/>
    <property type="molecule type" value="Genomic_DNA"/>
</dbReference>
<evidence type="ECO:0000256" key="1">
    <source>
        <dbReference type="ARBA" id="ARBA00001231"/>
    </source>
</evidence>
<evidence type="ECO:0000313" key="10">
    <source>
        <dbReference type="EMBL" id="MBB4621279.1"/>
    </source>
</evidence>
<dbReference type="EC" id="3.2.1.52" evidence="3"/>
<dbReference type="Pfam" id="PF00754">
    <property type="entry name" value="F5_F8_type_C"/>
    <property type="match status" value="1"/>
</dbReference>
<keyword evidence="4 10" id="KW-0378">Hydrolase</keyword>
<evidence type="ECO:0000256" key="5">
    <source>
        <dbReference type="ARBA" id="ARBA00023295"/>
    </source>
</evidence>
<evidence type="ECO:0000256" key="2">
    <source>
        <dbReference type="ARBA" id="ARBA00006285"/>
    </source>
</evidence>
<dbReference type="Gene3D" id="3.20.20.80">
    <property type="entry name" value="Glycosidases"/>
    <property type="match status" value="1"/>
</dbReference>
<dbReference type="CDD" id="cd06563">
    <property type="entry name" value="GH20_chitobiase-like"/>
    <property type="match status" value="1"/>
</dbReference>
<dbReference type="Gene3D" id="2.60.120.260">
    <property type="entry name" value="Galactose-binding domain-like"/>
    <property type="match status" value="1"/>
</dbReference>
<feature type="domain" description="Beta-hexosaminidase bacterial type N-terminal" evidence="8">
    <location>
        <begin position="35"/>
        <end position="165"/>
    </location>
</feature>
<evidence type="ECO:0000259" key="7">
    <source>
        <dbReference type="Pfam" id="PF00754"/>
    </source>
</evidence>
<dbReference type="InterPro" id="IPR000421">
    <property type="entry name" value="FA58C"/>
</dbReference>
<comment type="catalytic activity">
    <reaction evidence="1">
        <text>Hydrolysis of terminal non-reducing N-acetyl-D-hexosamine residues in N-acetyl-beta-D-hexosaminides.</text>
        <dbReference type="EC" id="3.2.1.52"/>
    </reaction>
</comment>
<dbReference type="GO" id="GO:0004563">
    <property type="term" value="F:beta-N-acetylhexosaminidase activity"/>
    <property type="evidence" value="ECO:0007669"/>
    <property type="project" value="UniProtKB-EC"/>
</dbReference>
<dbReference type="PANTHER" id="PTHR22600:SF57">
    <property type="entry name" value="BETA-N-ACETYLHEXOSAMINIDASE"/>
    <property type="match status" value="1"/>
</dbReference>
<dbReference type="InterPro" id="IPR015882">
    <property type="entry name" value="HEX_bac_N"/>
</dbReference>
<feature type="domain" description="Glycoside hydrolase family 20 catalytic" evidence="6">
    <location>
        <begin position="169"/>
        <end position="521"/>
    </location>
</feature>
<evidence type="ECO:0000259" key="9">
    <source>
        <dbReference type="Pfam" id="PF13290"/>
    </source>
</evidence>
<comment type="similarity">
    <text evidence="2">Belongs to the glycosyl hydrolase 20 family.</text>
</comment>
<dbReference type="InterPro" id="IPR029018">
    <property type="entry name" value="Hex-like_dom2"/>
</dbReference>
<evidence type="ECO:0000313" key="11">
    <source>
        <dbReference type="Proteomes" id="UP000533637"/>
    </source>
</evidence>
<dbReference type="Pfam" id="PF02838">
    <property type="entry name" value="Glyco_hydro_20b"/>
    <property type="match status" value="1"/>
</dbReference>
<dbReference type="Proteomes" id="UP000533637">
    <property type="component" value="Unassembled WGS sequence"/>
</dbReference>
<dbReference type="InterPro" id="IPR008979">
    <property type="entry name" value="Galactose-bd-like_sf"/>
</dbReference>
<dbReference type="Pfam" id="PF13290">
    <property type="entry name" value="CHB_HEX_C_1"/>
    <property type="match status" value="1"/>
</dbReference>
<reference evidence="10 11" key="1">
    <citation type="submission" date="2020-08" db="EMBL/GenBank/DDBJ databases">
        <title>Genomic Encyclopedia of Type Strains, Phase IV (KMG-IV): sequencing the most valuable type-strain genomes for metagenomic binning, comparative biology and taxonomic classification.</title>
        <authorList>
            <person name="Goeker M."/>
        </authorList>
    </citation>
    <scope>NUCLEOTIDE SEQUENCE [LARGE SCALE GENOMIC DNA]</scope>
    <source>
        <strain evidence="10 11">DSM 102983</strain>
    </source>
</reference>
<dbReference type="InterPro" id="IPR015883">
    <property type="entry name" value="Glyco_hydro_20_cat"/>
</dbReference>
<name>A0ABR6KID8_9BACT</name>
<dbReference type="SUPFAM" id="SSF51445">
    <property type="entry name" value="(Trans)glycosidases"/>
    <property type="match status" value="1"/>
</dbReference>
<evidence type="ECO:0000256" key="3">
    <source>
        <dbReference type="ARBA" id="ARBA00012663"/>
    </source>
</evidence>
<feature type="domain" description="GH29D-like beta-sandwich" evidence="9">
    <location>
        <begin position="565"/>
        <end position="621"/>
    </location>
</feature>
<sequence length="779" mass="87303">MLTLKAGRMAKDKLLLITFLVWLVTGCTNSTPSGINIIPRPEQQTTGKGHFTFNKSTTIRIENQEQEAVAGLLADLFTTSAGFTPTIGTGSSSKTTSVVFSTDTTLAKENYELQITPSHISVKAADNCGFFYAVQSIRMLLPPAIESRVPADGIEWSVPALTLQDSPRFPYRGLMLDVSRFFIPKENVIRIIDYMAMLKLNKLHLHLVDGNGWRLEIKKYPRLTEVGAWRVARDTDFSQRKNAQPGEETPVGGFYTQEDMKEIITYAATRQVEIIPEIEMPAHTNSSLAAYPELACPVVKDFIGVIPGMGAHAAEIVYCAGNEKVFSFLEDVIDEVADLFPSSYIHLGGDEASKVNWKKCPLCQARMKKEGITDAEDLQGYFMNRMADYVRSKGKQVMGWDELTNSKIPEDAVIYGWQGLGTAGYKAGKMGHKFIMTPARVLYLIRYQGPQWFEPRTYFGNNTLKNVYDYEPIQPEWEPEAAANLLGVQGSLWTEFVNSPKDVEYLLFPRLATVAEIAWSGKDQKDWPGFLKRLDVLTGHYDYLEVNYARSMFNIDHLVTGDNNTLKVALTCIRPDMEIRYTVDGSEPQASSPLYTDSLAFTDDVTIKAATFASGEQKGQTLTLPLHRNKATARPVIDGNEQTYRLTNGLRGSDKQSDFEWCGWYDKDASFTIDLGKEENIGQITIGCITNYGMGAHIPAKITLSVSNDNRTYTRIAERSFTPEEIFREGIRIEDKTFDNLASTGRYLKVELKNPGKCPEDHTRPGQGTWIYTDEIIIL</sequence>
<dbReference type="PROSITE" id="PS51257">
    <property type="entry name" value="PROKAR_LIPOPROTEIN"/>
    <property type="match status" value="1"/>
</dbReference>
<dbReference type="InterPro" id="IPR017853">
    <property type="entry name" value="GH"/>
</dbReference>
<dbReference type="Gene3D" id="3.30.379.10">
    <property type="entry name" value="Chitobiase/beta-hexosaminidase domain 2-like"/>
    <property type="match status" value="1"/>
</dbReference>
<dbReference type="SUPFAM" id="SSF55545">
    <property type="entry name" value="beta-N-acetylhexosaminidase-like domain"/>
    <property type="match status" value="1"/>
</dbReference>
<comment type="caution">
    <text evidence="10">The sequence shown here is derived from an EMBL/GenBank/DDBJ whole genome shotgun (WGS) entry which is preliminary data.</text>
</comment>